<gene>
    <name evidence="3" type="ORF">FH607_001215</name>
</gene>
<dbReference type="PANTHER" id="PTHR46268:SF6">
    <property type="entry name" value="UNIVERSAL STRESS PROTEIN UP12"/>
    <property type="match status" value="1"/>
</dbReference>
<dbReference type="InterPro" id="IPR014729">
    <property type="entry name" value="Rossmann-like_a/b/a_fold"/>
</dbReference>
<dbReference type="OrthoDB" id="4867015at2"/>
<dbReference type="Gene3D" id="3.40.50.620">
    <property type="entry name" value="HUPs"/>
    <property type="match status" value="2"/>
</dbReference>
<feature type="domain" description="UspA" evidence="2">
    <location>
        <begin position="1"/>
        <end position="132"/>
    </location>
</feature>
<feature type="domain" description="UspA" evidence="2">
    <location>
        <begin position="153"/>
        <end position="293"/>
    </location>
</feature>
<evidence type="ECO:0000259" key="2">
    <source>
        <dbReference type="Pfam" id="PF00582"/>
    </source>
</evidence>
<evidence type="ECO:0000313" key="4">
    <source>
        <dbReference type="Proteomes" id="UP000314251"/>
    </source>
</evidence>
<accession>A0A5N6AQM9</accession>
<organism evidence="3 4">
    <name type="scientific">Streptomyces mimosae</name>
    <dbReference type="NCBI Taxonomy" id="2586635"/>
    <lineage>
        <taxon>Bacteria</taxon>
        <taxon>Bacillati</taxon>
        <taxon>Actinomycetota</taxon>
        <taxon>Actinomycetes</taxon>
        <taxon>Kitasatosporales</taxon>
        <taxon>Streptomycetaceae</taxon>
        <taxon>Streptomyces</taxon>
    </lineage>
</organism>
<keyword evidence="4" id="KW-1185">Reference proteome</keyword>
<dbReference type="InterPro" id="IPR006016">
    <property type="entry name" value="UspA"/>
</dbReference>
<dbReference type="AlphaFoldDB" id="A0A5N6AQM9"/>
<dbReference type="PRINTS" id="PR01438">
    <property type="entry name" value="UNVRSLSTRESS"/>
</dbReference>
<protein>
    <submittedName>
        <fullName evidence="3">Universal stress protein</fullName>
    </submittedName>
</protein>
<dbReference type="Proteomes" id="UP000314251">
    <property type="component" value="Unassembled WGS sequence"/>
</dbReference>
<reference evidence="3" key="1">
    <citation type="submission" date="2019-10" db="EMBL/GenBank/DDBJ databases">
        <title>Nonomuraea sp. nov., isolated from Phyllanthus amarus.</title>
        <authorList>
            <person name="Klykleung N."/>
            <person name="Tanasupawat S."/>
        </authorList>
    </citation>
    <scope>NUCLEOTIDE SEQUENCE [LARGE SCALE GENOMIC DNA]</scope>
    <source>
        <strain evidence="3">3MP-10</strain>
    </source>
</reference>
<dbReference type="SUPFAM" id="SSF52402">
    <property type="entry name" value="Adenine nucleotide alpha hydrolases-like"/>
    <property type="match status" value="2"/>
</dbReference>
<dbReference type="Pfam" id="PF00582">
    <property type="entry name" value="Usp"/>
    <property type="match status" value="2"/>
</dbReference>
<sequence>MTRPITVGVDGSPQSRAAAEWAAREAARRGLPLHLVHAWINEPLYAPPVPDEPASRQLLQDHHDEVADRHPGLTISTELLAEMATAGLVEQAAKSELLVMGSRGHGPIAGFLLGSVGLPVITHSTRPVVLVRSGPYGEPTDRAPGEATEGDEIVVGLKDMGEPAATLLEFAFTTASARGAAVRAVRAWGTPSLFGSTPPENLENNDEHLDLQARQGEELVRVLAPWRQRYPGVPVIEHLRYGNAAEVLLDAASVHAALVVTGRRTRRPLLAMRAGPVTHAALHHARTPVAVVPHGD</sequence>
<dbReference type="PANTHER" id="PTHR46268">
    <property type="entry name" value="STRESS RESPONSE PROTEIN NHAX"/>
    <property type="match status" value="1"/>
</dbReference>
<dbReference type="RefSeq" id="WP_139665677.1">
    <property type="nucleotide sequence ID" value="NZ_VDLY02000001.1"/>
</dbReference>
<evidence type="ECO:0000313" key="3">
    <source>
        <dbReference type="EMBL" id="KAB8170991.1"/>
    </source>
</evidence>
<proteinExistence type="inferred from homology"/>
<comment type="similarity">
    <text evidence="1">Belongs to the universal stress protein A family.</text>
</comment>
<dbReference type="InterPro" id="IPR006015">
    <property type="entry name" value="Universal_stress_UspA"/>
</dbReference>
<name>A0A5N6AQM9_9ACTN</name>
<comment type="caution">
    <text evidence="3">The sequence shown here is derived from an EMBL/GenBank/DDBJ whole genome shotgun (WGS) entry which is preliminary data.</text>
</comment>
<evidence type="ECO:0000256" key="1">
    <source>
        <dbReference type="ARBA" id="ARBA00008791"/>
    </source>
</evidence>
<dbReference type="EMBL" id="VDLY02000001">
    <property type="protein sequence ID" value="KAB8170991.1"/>
    <property type="molecule type" value="Genomic_DNA"/>
</dbReference>